<comment type="caution">
    <text evidence="2">The sequence shown here is derived from an EMBL/GenBank/DDBJ whole genome shotgun (WGS) entry which is preliminary data.</text>
</comment>
<dbReference type="InterPro" id="IPR036583">
    <property type="entry name" value="23S_rRNA_IVS_sf"/>
</dbReference>
<dbReference type="CDD" id="cd16376">
    <property type="entry name" value="Avd_like"/>
    <property type="match status" value="1"/>
</dbReference>
<dbReference type="EMBL" id="MEZT01000020">
    <property type="protein sequence ID" value="OGD56469.1"/>
    <property type="molecule type" value="Genomic_DNA"/>
</dbReference>
<dbReference type="Pfam" id="PF22296">
    <property type="entry name" value="bAvd"/>
    <property type="match status" value="1"/>
</dbReference>
<gene>
    <name evidence="2" type="ORF">A2V71_03775</name>
</gene>
<dbReference type="AlphaFoldDB" id="A0A1F5DMR9"/>
<dbReference type="Gene3D" id="1.20.1440.60">
    <property type="entry name" value="23S rRNA-intervening sequence"/>
    <property type="match status" value="1"/>
</dbReference>
<evidence type="ECO:0000313" key="2">
    <source>
        <dbReference type="EMBL" id="OGD56469.1"/>
    </source>
</evidence>
<dbReference type="Proteomes" id="UP000178764">
    <property type="component" value="Unassembled WGS sequence"/>
</dbReference>
<protein>
    <recommendedName>
        <fullName evidence="1">bAvd-like domain-containing protein</fullName>
    </recommendedName>
</protein>
<name>A0A1F5DMR9_9BACT</name>
<sequence>MSNLFHQNDQSLNLPIIQKLIQAYKLWQSYSPNLPGTCRFTLGAKIDSTFLEILEPIFVAAHQSQFRERERESKLMFLQKANNKLDLLKFFLQVAWETKALDNKKYITISDNLHEIGRMLGGWEKRISNKR</sequence>
<dbReference type="InterPro" id="IPR055360">
    <property type="entry name" value="bAvd"/>
</dbReference>
<feature type="domain" description="bAvd-like" evidence="1">
    <location>
        <begin position="30"/>
        <end position="126"/>
    </location>
</feature>
<accession>A0A1F5DMR9</accession>
<reference evidence="2 3" key="1">
    <citation type="journal article" date="2016" name="Nat. Commun.">
        <title>Thousands of microbial genomes shed light on interconnected biogeochemical processes in an aquifer system.</title>
        <authorList>
            <person name="Anantharaman K."/>
            <person name="Brown C.T."/>
            <person name="Hug L.A."/>
            <person name="Sharon I."/>
            <person name="Castelle C.J."/>
            <person name="Probst A.J."/>
            <person name="Thomas B.C."/>
            <person name="Singh A."/>
            <person name="Wilkins M.J."/>
            <person name="Karaoz U."/>
            <person name="Brodie E.L."/>
            <person name="Williams K.H."/>
            <person name="Hubbard S.S."/>
            <person name="Banfield J.F."/>
        </authorList>
    </citation>
    <scope>NUCLEOTIDE SEQUENCE [LARGE SCALE GENOMIC DNA]</scope>
</reference>
<proteinExistence type="predicted"/>
<evidence type="ECO:0000259" key="1">
    <source>
        <dbReference type="Pfam" id="PF22296"/>
    </source>
</evidence>
<evidence type="ECO:0000313" key="3">
    <source>
        <dbReference type="Proteomes" id="UP000178764"/>
    </source>
</evidence>
<organism evidence="2 3">
    <name type="scientific">Candidatus Berkelbacteria bacterium RBG_13_40_8</name>
    <dbReference type="NCBI Taxonomy" id="1797467"/>
    <lineage>
        <taxon>Bacteria</taxon>
        <taxon>Candidatus Berkelbacteria</taxon>
    </lineage>
</organism>